<keyword evidence="5 8" id="KW-0648">Protein biosynthesis</keyword>
<feature type="binding site" evidence="9">
    <location>
        <position position="251"/>
    </location>
    <ligand>
        <name>L-histidine</name>
        <dbReference type="ChEBI" id="CHEBI:57595"/>
    </ligand>
</feature>
<sequence>MIIPQTPKGFRDFLPSTSLKRKLVLAKIVSVFERFGFDPLETPAIEFAETLKGKYGEDEKLIFEFTDRGDRQVALRYDQTVPLSRVVAQYPELPKPFKRYQTQNVWRAENPQKGRFREFLQVDFDVVGSSSTLVDSEIAQIISAVLKELGFKKFRILLNSRPLLNDLMKSSGVDENLVTGAITSIDKLKKIGIDGVIQEMVGRGIPTEVAKKVIESFQNAKPNQEVQSVLDTLKDSGEDMSSFVFEPTLARGLAYYTGIIYEAEVEGFSAGSVCGGGRYDKLIGQFSGTDYPANGASFGFDRVLEAMEEQGLLPEVKTTTKVLVTIFSKDLVQNSLKVAQELKAQGINTEVYLDTDAKLEKQLKYADAKGIPFAIILGPEEAEKAVVNLKNLSTKEQTQVPISEVITKLT</sequence>
<keyword evidence="8" id="KW-0963">Cytoplasm</keyword>
<evidence type="ECO:0000256" key="7">
    <source>
        <dbReference type="ARBA" id="ARBA00047639"/>
    </source>
</evidence>
<evidence type="ECO:0000259" key="10">
    <source>
        <dbReference type="PROSITE" id="PS50862"/>
    </source>
</evidence>
<evidence type="ECO:0000256" key="1">
    <source>
        <dbReference type="ARBA" id="ARBA00008226"/>
    </source>
</evidence>
<dbReference type="GO" id="GO:0006427">
    <property type="term" value="P:histidyl-tRNA aminoacylation"/>
    <property type="evidence" value="ECO:0007669"/>
    <property type="project" value="UniProtKB-UniRule"/>
</dbReference>
<keyword evidence="3 8" id="KW-0547">Nucleotide-binding</keyword>
<name>A0A1G1WWE2_9BACT</name>
<feature type="domain" description="Aminoacyl-transfer RNA synthetases class-II family profile" evidence="10">
    <location>
        <begin position="24"/>
        <end position="401"/>
    </location>
</feature>
<dbReference type="SUPFAM" id="SSF52954">
    <property type="entry name" value="Class II aaRS ABD-related"/>
    <property type="match status" value="1"/>
</dbReference>
<comment type="catalytic activity">
    <reaction evidence="7 8">
        <text>tRNA(His) + L-histidine + ATP = L-histidyl-tRNA(His) + AMP + diphosphate + H(+)</text>
        <dbReference type="Rhea" id="RHEA:17313"/>
        <dbReference type="Rhea" id="RHEA-COMP:9665"/>
        <dbReference type="Rhea" id="RHEA-COMP:9689"/>
        <dbReference type="ChEBI" id="CHEBI:15378"/>
        <dbReference type="ChEBI" id="CHEBI:30616"/>
        <dbReference type="ChEBI" id="CHEBI:33019"/>
        <dbReference type="ChEBI" id="CHEBI:57595"/>
        <dbReference type="ChEBI" id="CHEBI:78442"/>
        <dbReference type="ChEBI" id="CHEBI:78527"/>
        <dbReference type="ChEBI" id="CHEBI:456215"/>
        <dbReference type="EC" id="6.1.1.21"/>
    </reaction>
</comment>
<dbReference type="InterPro" id="IPR045864">
    <property type="entry name" value="aa-tRNA-synth_II/BPL/LPL"/>
</dbReference>
<comment type="caution">
    <text evidence="11">The sequence shown here is derived from an EMBL/GenBank/DDBJ whole genome shotgun (WGS) entry which is preliminary data.</text>
</comment>
<evidence type="ECO:0000256" key="3">
    <source>
        <dbReference type="ARBA" id="ARBA00022741"/>
    </source>
</evidence>
<feature type="binding site" evidence="9">
    <location>
        <begin position="78"/>
        <end position="80"/>
    </location>
    <ligand>
        <name>L-histidine</name>
        <dbReference type="ChEBI" id="CHEBI:57595"/>
    </ligand>
</feature>
<proteinExistence type="inferred from homology"/>
<dbReference type="EC" id="6.1.1.21" evidence="8"/>
<evidence type="ECO:0000256" key="9">
    <source>
        <dbReference type="PIRSR" id="PIRSR001549-1"/>
    </source>
</evidence>
<dbReference type="Proteomes" id="UP000177718">
    <property type="component" value="Unassembled WGS sequence"/>
</dbReference>
<dbReference type="PANTHER" id="PTHR11476">
    <property type="entry name" value="HISTIDYL-TRNA SYNTHETASE"/>
    <property type="match status" value="1"/>
</dbReference>
<dbReference type="EMBL" id="MHDB01000020">
    <property type="protein sequence ID" value="OGY32023.1"/>
    <property type="molecule type" value="Genomic_DNA"/>
</dbReference>
<evidence type="ECO:0000313" key="12">
    <source>
        <dbReference type="Proteomes" id="UP000177718"/>
    </source>
</evidence>
<dbReference type="STRING" id="1802605.A3A61_01230"/>
<dbReference type="InterPro" id="IPR004516">
    <property type="entry name" value="HisRS/HisZ"/>
</dbReference>
<feature type="binding site" evidence="9">
    <location>
        <begin position="255"/>
        <end position="256"/>
    </location>
    <ligand>
        <name>L-histidine</name>
        <dbReference type="ChEBI" id="CHEBI:57595"/>
    </ligand>
</feature>
<dbReference type="InterPro" id="IPR004154">
    <property type="entry name" value="Anticodon-bd"/>
</dbReference>
<dbReference type="Gene3D" id="3.40.50.800">
    <property type="entry name" value="Anticodon-binding domain"/>
    <property type="match status" value="1"/>
</dbReference>
<comment type="subcellular location">
    <subcellularLocation>
        <location evidence="8">Cytoplasm</location>
    </subcellularLocation>
</comment>
<dbReference type="InterPro" id="IPR033656">
    <property type="entry name" value="HisRS_anticodon"/>
</dbReference>
<feature type="binding site" evidence="9">
    <location>
        <position position="125"/>
    </location>
    <ligand>
        <name>L-histidine</name>
        <dbReference type="ChEBI" id="CHEBI:57595"/>
    </ligand>
</feature>
<dbReference type="GO" id="GO:0005524">
    <property type="term" value="F:ATP binding"/>
    <property type="evidence" value="ECO:0007669"/>
    <property type="project" value="UniProtKB-UniRule"/>
</dbReference>
<dbReference type="Pfam" id="PF03129">
    <property type="entry name" value="HGTP_anticodon"/>
    <property type="match status" value="1"/>
</dbReference>
<dbReference type="FunFam" id="3.40.50.800:FF:000012">
    <property type="entry name" value="Histidine--tRNA ligase, cytoplasmic"/>
    <property type="match status" value="1"/>
</dbReference>
<evidence type="ECO:0000256" key="2">
    <source>
        <dbReference type="ARBA" id="ARBA00022598"/>
    </source>
</evidence>
<dbReference type="InterPro" id="IPR041715">
    <property type="entry name" value="HisRS-like_core"/>
</dbReference>
<evidence type="ECO:0000313" key="11">
    <source>
        <dbReference type="EMBL" id="OGY32023.1"/>
    </source>
</evidence>
<dbReference type="AlphaFoldDB" id="A0A1G1WWE2"/>
<comment type="subunit">
    <text evidence="8">Homodimer.</text>
</comment>
<dbReference type="Pfam" id="PF13393">
    <property type="entry name" value="tRNA-synt_His"/>
    <property type="match status" value="1"/>
</dbReference>
<dbReference type="SUPFAM" id="SSF55681">
    <property type="entry name" value="Class II aaRS and biotin synthetases"/>
    <property type="match status" value="1"/>
</dbReference>
<organism evidence="11 12">
    <name type="scientific">Candidatus Woykebacteria bacterium RIFCSPLOWO2_01_FULL_43_14</name>
    <dbReference type="NCBI Taxonomy" id="1802605"/>
    <lineage>
        <taxon>Bacteria</taxon>
        <taxon>Candidatus Woykeibacteriota</taxon>
    </lineage>
</organism>
<reference evidence="11 12" key="1">
    <citation type="journal article" date="2016" name="Nat. Commun.">
        <title>Thousands of microbial genomes shed light on interconnected biogeochemical processes in an aquifer system.</title>
        <authorList>
            <person name="Anantharaman K."/>
            <person name="Brown C.T."/>
            <person name="Hug L.A."/>
            <person name="Sharon I."/>
            <person name="Castelle C.J."/>
            <person name="Probst A.J."/>
            <person name="Thomas B.C."/>
            <person name="Singh A."/>
            <person name="Wilkins M.J."/>
            <person name="Karaoz U."/>
            <person name="Brodie E.L."/>
            <person name="Williams K.H."/>
            <person name="Hubbard S.S."/>
            <person name="Banfield J.F."/>
        </authorList>
    </citation>
    <scope>NUCLEOTIDE SEQUENCE [LARGE SCALE GENOMIC DNA]</scope>
</reference>
<dbReference type="NCBIfam" id="TIGR00442">
    <property type="entry name" value="hisS"/>
    <property type="match status" value="1"/>
</dbReference>
<dbReference type="PANTHER" id="PTHR11476:SF7">
    <property type="entry name" value="HISTIDINE--TRNA LIGASE"/>
    <property type="match status" value="1"/>
</dbReference>
<dbReference type="InterPro" id="IPR006195">
    <property type="entry name" value="aa-tRNA-synth_II"/>
</dbReference>
<dbReference type="GO" id="GO:0004821">
    <property type="term" value="F:histidine-tRNA ligase activity"/>
    <property type="evidence" value="ECO:0007669"/>
    <property type="project" value="UniProtKB-UniRule"/>
</dbReference>
<dbReference type="PROSITE" id="PS50862">
    <property type="entry name" value="AA_TRNA_LIGASE_II"/>
    <property type="match status" value="1"/>
</dbReference>
<keyword evidence="6 8" id="KW-0030">Aminoacyl-tRNA synthetase</keyword>
<evidence type="ECO:0000256" key="6">
    <source>
        <dbReference type="ARBA" id="ARBA00023146"/>
    </source>
</evidence>
<feature type="binding site" evidence="9">
    <location>
        <position position="121"/>
    </location>
    <ligand>
        <name>L-histidine</name>
        <dbReference type="ChEBI" id="CHEBI:57595"/>
    </ligand>
</feature>
<protein>
    <recommendedName>
        <fullName evidence="8">Histidine--tRNA ligase</fullName>
        <ecNumber evidence="8">6.1.1.21</ecNumber>
    </recommendedName>
    <alternativeName>
        <fullName evidence="8">Histidyl-tRNA synthetase</fullName>
        <shortName evidence="8">HisRS</shortName>
    </alternativeName>
</protein>
<evidence type="ECO:0000256" key="4">
    <source>
        <dbReference type="ARBA" id="ARBA00022840"/>
    </source>
</evidence>
<dbReference type="CDD" id="cd00859">
    <property type="entry name" value="HisRS_anticodon"/>
    <property type="match status" value="1"/>
</dbReference>
<dbReference type="GO" id="GO:0005737">
    <property type="term" value="C:cytoplasm"/>
    <property type="evidence" value="ECO:0007669"/>
    <property type="project" value="UniProtKB-SubCell"/>
</dbReference>
<evidence type="ECO:0000256" key="8">
    <source>
        <dbReference type="HAMAP-Rule" id="MF_00127"/>
    </source>
</evidence>
<feature type="binding site" evidence="9">
    <location>
        <position position="107"/>
    </location>
    <ligand>
        <name>L-histidine</name>
        <dbReference type="ChEBI" id="CHEBI:57595"/>
    </ligand>
</feature>
<evidence type="ECO:0000256" key="5">
    <source>
        <dbReference type="ARBA" id="ARBA00022917"/>
    </source>
</evidence>
<keyword evidence="2 8" id="KW-0436">Ligase</keyword>
<dbReference type="InterPro" id="IPR036621">
    <property type="entry name" value="Anticodon-bd_dom_sf"/>
</dbReference>
<dbReference type="Gene3D" id="3.30.930.10">
    <property type="entry name" value="Bira Bifunctional Protein, Domain 2"/>
    <property type="match status" value="1"/>
</dbReference>
<dbReference type="CDD" id="cd00773">
    <property type="entry name" value="HisRS-like_core"/>
    <property type="match status" value="1"/>
</dbReference>
<keyword evidence="4 8" id="KW-0067">ATP-binding</keyword>
<dbReference type="HAMAP" id="MF_00127">
    <property type="entry name" value="His_tRNA_synth"/>
    <property type="match status" value="1"/>
</dbReference>
<dbReference type="InterPro" id="IPR015807">
    <property type="entry name" value="His-tRNA-ligase"/>
</dbReference>
<accession>A0A1G1WWE2</accession>
<gene>
    <name evidence="8" type="primary">hisS</name>
    <name evidence="11" type="ORF">A3A61_01230</name>
</gene>
<comment type="similarity">
    <text evidence="1 8">Belongs to the class-II aminoacyl-tRNA synthetase family.</text>
</comment>
<dbReference type="PIRSF" id="PIRSF001549">
    <property type="entry name" value="His-tRNA_synth"/>
    <property type="match status" value="1"/>
</dbReference>